<accession>A0A914DQ95</accession>
<proteinExistence type="predicted"/>
<feature type="compositionally biased region" description="Polar residues" evidence="3">
    <location>
        <begin position="141"/>
        <end position="152"/>
    </location>
</feature>
<dbReference type="Gene3D" id="6.10.250.1630">
    <property type="match status" value="1"/>
</dbReference>
<dbReference type="WBParaSite" id="ACRNAN_scaffold346.g17479.t1">
    <property type="protein sequence ID" value="ACRNAN_scaffold346.g17479.t1"/>
    <property type="gene ID" value="ACRNAN_scaffold346.g17479"/>
</dbReference>
<feature type="region of interest" description="Disordered" evidence="3">
    <location>
        <begin position="1"/>
        <end position="41"/>
    </location>
</feature>
<feature type="region of interest" description="Disordered" evidence="3">
    <location>
        <begin position="267"/>
        <end position="288"/>
    </location>
</feature>
<dbReference type="InterPro" id="IPR025527">
    <property type="entry name" value="HUWE1/Rev1_UBM"/>
</dbReference>
<evidence type="ECO:0000256" key="1">
    <source>
        <dbReference type="ARBA" id="ARBA00022679"/>
    </source>
</evidence>
<feature type="region of interest" description="Disordered" evidence="3">
    <location>
        <begin position="80"/>
        <end position="99"/>
    </location>
</feature>
<feature type="coiled-coil region" evidence="2">
    <location>
        <begin position="362"/>
        <end position="437"/>
    </location>
</feature>
<dbReference type="Proteomes" id="UP000887540">
    <property type="component" value="Unplaced"/>
</dbReference>
<name>A0A914DQ95_9BILA</name>
<keyword evidence="4" id="KW-1185">Reference proteome</keyword>
<reference evidence="5" key="1">
    <citation type="submission" date="2022-11" db="UniProtKB">
        <authorList>
            <consortium name="WormBaseParasite"/>
        </authorList>
    </citation>
    <scope>IDENTIFICATION</scope>
</reference>
<feature type="compositionally biased region" description="Polar residues" evidence="3">
    <location>
        <begin position="80"/>
        <end position="98"/>
    </location>
</feature>
<feature type="region of interest" description="Disordered" evidence="3">
    <location>
        <begin position="465"/>
        <end position="498"/>
    </location>
</feature>
<organism evidence="4 5">
    <name type="scientific">Acrobeloides nanus</name>
    <dbReference type="NCBI Taxonomy" id="290746"/>
    <lineage>
        <taxon>Eukaryota</taxon>
        <taxon>Metazoa</taxon>
        <taxon>Ecdysozoa</taxon>
        <taxon>Nematoda</taxon>
        <taxon>Chromadorea</taxon>
        <taxon>Rhabditida</taxon>
        <taxon>Tylenchina</taxon>
        <taxon>Cephalobomorpha</taxon>
        <taxon>Cephaloboidea</taxon>
        <taxon>Cephalobidae</taxon>
        <taxon>Acrobeloides</taxon>
    </lineage>
</organism>
<evidence type="ECO:0000313" key="5">
    <source>
        <dbReference type="WBParaSite" id="ACRNAN_scaffold346.g17479.t1"/>
    </source>
</evidence>
<keyword evidence="1" id="KW-0808">Transferase</keyword>
<sequence length="498" mass="56690">METQGLRSSHRKRKASAPIESDDEANSAQNADSLENILDDISIPEGIDPEYLASLPPEIRIEIINEHETQKALLLTIQGNQNPSTSKNQPSIENSSDSIDPEYLACLPKDRNEGVKDHQVQKALLKSSSEKPSNEVGPYHATTSTAQNISDTQVDDQDVVFLKSIPGELNEEVRQEWKRSRSSSQIIQEKIHFVKIKHKDHEETPSTSAKHISSKFNKNHVTNEESIHDVNPNNDEESVVEEKCDIEKRSNEVPDLDESIQIQVQVSEPGETDRTQYAASNGQEEKETTQKGHEEIENEIPTNNIAPCISTSSASSEIASTSKSTPEMEAHPETRASILEIALEKVFPTQNENQQPPKKKRVFKWTVEKAELEQKVKELTEENETLEKANLHLKEDYEKKLESNTRKLQLEIIKERMKCDKEKVKLLENEIELERCKTKLEEAHNFCKDLIKSQNEKVKEFFDTRAMKNDSSDEPECSQNGQPRPKRKKREKCVAKII</sequence>
<feature type="region of interest" description="Disordered" evidence="3">
    <location>
        <begin position="125"/>
        <end position="152"/>
    </location>
</feature>
<dbReference type="GO" id="GO:0016740">
    <property type="term" value="F:transferase activity"/>
    <property type="evidence" value="ECO:0007669"/>
    <property type="project" value="UniProtKB-KW"/>
</dbReference>
<dbReference type="Pfam" id="PF14377">
    <property type="entry name" value="UBM"/>
    <property type="match status" value="1"/>
</dbReference>
<evidence type="ECO:0000256" key="3">
    <source>
        <dbReference type="SAM" id="MobiDB-lite"/>
    </source>
</evidence>
<evidence type="ECO:0000313" key="4">
    <source>
        <dbReference type="Proteomes" id="UP000887540"/>
    </source>
</evidence>
<keyword evidence="2" id="KW-0175">Coiled coil</keyword>
<protein>
    <submittedName>
        <fullName evidence="5">Uncharacterized protein</fullName>
    </submittedName>
</protein>
<dbReference type="AlphaFoldDB" id="A0A914DQ95"/>
<evidence type="ECO:0000256" key="2">
    <source>
        <dbReference type="SAM" id="Coils"/>
    </source>
</evidence>